<keyword evidence="1" id="KW-0472">Membrane</keyword>
<evidence type="ECO:0000256" key="1">
    <source>
        <dbReference type="SAM" id="Phobius"/>
    </source>
</evidence>
<dbReference type="RefSeq" id="WP_369594062.1">
    <property type="nucleotide sequence ID" value="NZ_CP045835.1"/>
</dbReference>
<dbReference type="Gene3D" id="3.40.710.10">
    <property type="entry name" value="DD-peptidase/beta-lactamase superfamily"/>
    <property type="match status" value="1"/>
</dbReference>
<dbReference type="InterPro" id="IPR045155">
    <property type="entry name" value="Beta-lactam_cat"/>
</dbReference>
<feature type="domain" description="Beta-lactamase class A catalytic" evidence="2">
    <location>
        <begin position="59"/>
        <end position="176"/>
    </location>
</feature>
<keyword evidence="3" id="KW-0121">Carboxypeptidase</keyword>
<evidence type="ECO:0000313" key="3">
    <source>
        <dbReference type="EMBL" id="QGG53552.1"/>
    </source>
</evidence>
<keyword evidence="1" id="KW-0812">Transmembrane</keyword>
<dbReference type="PANTHER" id="PTHR35333:SF3">
    <property type="entry name" value="BETA-LACTAMASE-TYPE TRANSPEPTIDASE FOLD CONTAINING PROTEIN"/>
    <property type="match status" value="1"/>
</dbReference>
<keyword evidence="3" id="KW-0378">Hydrolase</keyword>
<dbReference type="InterPro" id="IPR012338">
    <property type="entry name" value="Beta-lactam/transpept-like"/>
</dbReference>
<dbReference type="GO" id="GO:0004180">
    <property type="term" value="F:carboxypeptidase activity"/>
    <property type="evidence" value="ECO:0007669"/>
    <property type="project" value="UniProtKB-KW"/>
</dbReference>
<protein>
    <submittedName>
        <fullName evidence="3">D-alanyl-D-alanine carboxypeptidase</fullName>
    </submittedName>
</protein>
<dbReference type="EMBL" id="CP045835">
    <property type="protein sequence ID" value="QGG53552.1"/>
    <property type="molecule type" value="Genomic_DNA"/>
</dbReference>
<gene>
    <name evidence="3" type="ORF">GDS87_22950</name>
</gene>
<keyword evidence="4" id="KW-1185">Reference proteome</keyword>
<dbReference type="SUPFAM" id="SSF56601">
    <property type="entry name" value="beta-lactamase/transpeptidase-like"/>
    <property type="match status" value="1"/>
</dbReference>
<accession>A0ABX6DGA0</accession>
<keyword evidence="1" id="KW-1133">Transmembrane helix</keyword>
<organism evidence="3 4">
    <name type="scientific">Lysinibacillus pakistanensis</name>
    <dbReference type="NCBI Taxonomy" id="759811"/>
    <lineage>
        <taxon>Bacteria</taxon>
        <taxon>Bacillati</taxon>
        <taxon>Bacillota</taxon>
        <taxon>Bacilli</taxon>
        <taxon>Bacillales</taxon>
        <taxon>Bacillaceae</taxon>
        <taxon>Lysinibacillus</taxon>
    </lineage>
</organism>
<feature type="transmembrane region" description="Helical" evidence="1">
    <location>
        <begin position="6"/>
        <end position="27"/>
    </location>
</feature>
<sequence>MKTVFWIIGGLFACIGIIAIGIVFWIFQKDLNKDNPDYVLQFIKENKDNEQVSLAIHYNQQKWVEMNTKKPLPLASTVKIIVAIEYAQQAAEGRINSQQLVSLEDLQTFYIPKTDGGAHEAWLKQLKQDNKIENNFVSLSEVANGMIAYSSNANTEFLMELLGLENINKVLEQLNLVDHEPLYPIVSSLYIPTQFMKEKGLTKKETLTAMKAMDMTEYRERALSIHEAWLKKPLSNEEKKKSLQTLDMDFQKIWSDRLIRATTADYITILEKLNHKNYFNEDVHKYLDPVMEQLMQNPKNQKWLLHGGQKGGSTAFVLTLAAYTKDKEGNQTEIAFFANNLNRIEQAKLSKNMNSFQLKFLTDEKFRLHVQKELSQ</sequence>
<dbReference type="Proteomes" id="UP000373269">
    <property type="component" value="Chromosome"/>
</dbReference>
<dbReference type="PANTHER" id="PTHR35333">
    <property type="entry name" value="BETA-LACTAMASE"/>
    <property type="match status" value="1"/>
</dbReference>
<keyword evidence="3" id="KW-0645">Protease</keyword>
<dbReference type="Pfam" id="PF13354">
    <property type="entry name" value="Beta-lactamase2"/>
    <property type="match status" value="1"/>
</dbReference>
<name>A0ABX6DGA0_9BACI</name>
<evidence type="ECO:0000313" key="4">
    <source>
        <dbReference type="Proteomes" id="UP000373269"/>
    </source>
</evidence>
<dbReference type="InterPro" id="IPR000871">
    <property type="entry name" value="Beta-lactam_class-A"/>
</dbReference>
<evidence type="ECO:0000259" key="2">
    <source>
        <dbReference type="Pfam" id="PF13354"/>
    </source>
</evidence>
<reference evidence="3 4" key="1">
    <citation type="submission" date="2019-11" db="EMBL/GenBank/DDBJ databases">
        <title>Whole Genome Sequencing and Comparative Genomic Analyses of Lysinibacillus pakistanensis LZH-9, a Halotolerant Strain with Excellent COD Removal Capability.</title>
        <authorList>
            <person name="Zhou H."/>
        </authorList>
    </citation>
    <scope>NUCLEOTIDE SEQUENCE [LARGE SCALE GENOMIC DNA]</scope>
    <source>
        <strain evidence="3 4">LZH-9</strain>
    </source>
</reference>
<proteinExistence type="predicted"/>